<dbReference type="InterPro" id="IPR023214">
    <property type="entry name" value="HAD_sf"/>
</dbReference>
<dbReference type="PANTHER" id="PTHR43434">
    <property type="entry name" value="PHOSPHOGLYCOLATE PHOSPHATASE"/>
    <property type="match status" value="1"/>
</dbReference>
<dbReference type="AlphaFoldDB" id="A0A3D8GX94"/>
<dbReference type="InterPro" id="IPR023198">
    <property type="entry name" value="PGP-like_dom2"/>
</dbReference>
<dbReference type="InterPro" id="IPR036412">
    <property type="entry name" value="HAD-like_sf"/>
</dbReference>
<keyword evidence="2" id="KW-0460">Magnesium</keyword>
<organism evidence="3 4">
    <name type="scientific">Neobacillus piezotolerans</name>
    <dbReference type="NCBI Taxonomy" id="2259171"/>
    <lineage>
        <taxon>Bacteria</taxon>
        <taxon>Bacillati</taxon>
        <taxon>Bacillota</taxon>
        <taxon>Bacilli</taxon>
        <taxon>Bacillales</taxon>
        <taxon>Bacillaceae</taxon>
        <taxon>Neobacillus</taxon>
    </lineage>
</organism>
<gene>
    <name evidence="3" type="ORF">DRW41_04430</name>
</gene>
<dbReference type="InterPro" id="IPR041492">
    <property type="entry name" value="HAD_2"/>
</dbReference>
<accession>A0A3D8GX94</accession>
<dbReference type="SFLD" id="SFLDG01129">
    <property type="entry name" value="C1.5:_HAD__Beta-PGM__Phosphata"/>
    <property type="match status" value="1"/>
</dbReference>
<evidence type="ECO:0000313" key="4">
    <source>
        <dbReference type="Proteomes" id="UP000257144"/>
    </source>
</evidence>
<evidence type="ECO:0000256" key="1">
    <source>
        <dbReference type="ARBA" id="ARBA00022801"/>
    </source>
</evidence>
<dbReference type="EMBL" id="QNQT01000001">
    <property type="protein sequence ID" value="RDU38811.1"/>
    <property type="molecule type" value="Genomic_DNA"/>
</dbReference>
<dbReference type="SUPFAM" id="SSF56784">
    <property type="entry name" value="HAD-like"/>
    <property type="match status" value="1"/>
</dbReference>
<dbReference type="SFLD" id="SFLDS00003">
    <property type="entry name" value="Haloacid_Dehalogenase"/>
    <property type="match status" value="1"/>
</dbReference>
<dbReference type="OrthoDB" id="9807630at2"/>
<dbReference type="Pfam" id="PF13419">
    <property type="entry name" value="HAD_2"/>
    <property type="match status" value="1"/>
</dbReference>
<dbReference type="GO" id="GO:0006281">
    <property type="term" value="P:DNA repair"/>
    <property type="evidence" value="ECO:0007669"/>
    <property type="project" value="TreeGrafter"/>
</dbReference>
<dbReference type="GO" id="GO:0005829">
    <property type="term" value="C:cytosol"/>
    <property type="evidence" value="ECO:0007669"/>
    <property type="project" value="TreeGrafter"/>
</dbReference>
<dbReference type="InterPro" id="IPR006439">
    <property type="entry name" value="HAD-SF_hydro_IA"/>
</dbReference>
<dbReference type="Gene3D" id="3.40.50.1000">
    <property type="entry name" value="HAD superfamily/HAD-like"/>
    <property type="match status" value="1"/>
</dbReference>
<evidence type="ECO:0000313" key="3">
    <source>
        <dbReference type="EMBL" id="RDU38811.1"/>
    </source>
</evidence>
<sequence>MKILWDFDGTIFNTYPSYTKLLMEILGDGYTEEETLGQLKISFGHAFRFFKISEEQSRKMLEKVRGLKPEEFLPFLGVEDVLKKADTNVIMTHKEKEDVENVLTYYKYDRYFAEVVGMEDGFPRKPDPAAYAYLHKKYGIDLVIGDRAIDLEPARRLGIRTVSYQNHESEADFYLDDYRDFDKVILPHLEVR</sequence>
<dbReference type="InterPro" id="IPR050155">
    <property type="entry name" value="HAD-like_hydrolase_sf"/>
</dbReference>
<dbReference type="Gene3D" id="1.10.150.240">
    <property type="entry name" value="Putative phosphatase, domain 2"/>
    <property type="match status" value="1"/>
</dbReference>
<dbReference type="Proteomes" id="UP000257144">
    <property type="component" value="Unassembled WGS sequence"/>
</dbReference>
<evidence type="ECO:0000256" key="2">
    <source>
        <dbReference type="ARBA" id="ARBA00022842"/>
    </source>
</evidence>
<comment type="caution">
    <text evidence="3">The sequence shown here is derived from an EMBL/GenBank/DDBJ whole genome shotgun (WGS) entry which is preliminary data.</text>
</comment>
<dbReference type="PANTHER" id="PTHR43434:SF25">
    <property type="entry name" value="PHOSPHOGLYCOLATE PHOSPHATASE"/>
    <property type="match status" value="1"/>
</dbReference>
<keyword evidence="4" id="KW-1185">Reference proteome</keyword>
<proteinExistence type="predicted"/>
<dbReference type="RefSeq" id="WP_115450726.1">
    <property type="nucleotide sequence ID" value="NZ_QNQT01000001.1"/>
</dbReference>
<dbReference type="GO" id="GO:0008967">
    <property type="term" value="F:phosphoglycolate phosphatase activity"/>
    <property type="evidence" value="ECO:0007669"/>
    <property type="project" value="TreeGrafter"/>
</dbReference>
<dbReference type="NCBIfam" id="TIGR01549">
    <property type="entry name" value="HAD-SF-IA-v1"/>
    <property type="match status" value="1"/>
</dbReference>
<protein>
    <submittedName>
        <fullName evidence="3">HAD family hydrolase</fullName>
    </submittedName>
</protein>
<name>A0A3D8GX94_9BACI</name>
<reference evidence="3 4" key="1">
    <citation type="submission" date="2018-07" db="EMBL/GenBank/DDBJ databases">
        <title>Bacillus sp. YLB-04 draft genome sequence.</title>
        <authorList>
            <person name="Yu L."/>
            <person name="Tang X."/>
        </authorList>
    </citation>
    <scope>NUCLEOTIDE SEQUENCE [LARGE SCALE GENOMIC DNA]</scope>
    <source>
        <strain evidence="3 4">YLB-04</strain>
    </source>
</reference>
<keyword evidence="1 3" id="KW-0378">Hydrolase</keyword>